<evidence type="ECO:0000313" key="2">
    <source>
        <dbReference type="Proteomes" id="UP000237662"/>
    </source>
</evidence>
<name>A0A2S6I1U3_9BACT</name>
<dbReference type="NCBIfam" id="TIGR04183">
    <property type="entry name" value="Por_Secre_tail"/>
    <property type="match status" value="1"/>
</dbReference>
<organism evidence="1 2">
    <name type="scientific">Neolewinella xylanilytica</name>
    <dbReference type="NCBI Taxonomy" id="1514080"/>
    <lineage>
        <taxon>Bacteria</taxon>
        <taxon>Pseudomonadati</taxon>
        <taxon>Bacteroidota</taxon>
        <taxon>Saprospiria</taxon>
        <taxon>Saprospirales</taxon>
        <taxon>Lewinellaceae</taxon>
        <taxon>Neolewinella</taxon>
    </lineage>
</organism>
<keyword evidence="2" id="KW-1185">Reference proteome</keyword>
<comment type="caution">
    <text evidence="1">The sequence shown here is derived from an EMBL/GenBank/DDBJ whole genome shotgun (WGS) entry which is preliminary data.</text>
</comment>
<dbReference type="OrthoDB" id="7432683at2"/>
<dbReference type="Pfam" id="PF13715">
    <property type="entry name" value="CarbopepD_reg_2"/>
    <property type="match status" value="1"/>
</dbReference>
<dbReference type="InterPro" id="IPR008969">
    <property type="entry name" value="CarboxyPept-like_regulatory"/>
</dbReference>
<gene>
    <name evidence="1" type="ORF">CLV84_2038</name>
</gene>
<accession>A0A2S6I1U3</accession>
<dbReference type="InterPro" id="IPR026444">
    <property type="entry name" value="Secre_tail"/>
</dbReference>
<dbReference type="RefSeq" id="WP_104419661.1">
    <property type="nucleotide sequence ID" value="NZ_PTJC01000006.1"/>
</dbReference>
<protein>
    <submittedName>
        <fullName evidence="1">Putative secreted protein (Por secretion system target)</fullName>
    </submittedName>
</protein>
<dbReference type="AlphaFoldDB" id="A0A2S6I1U3"/>
<dbReference type="EMBL" id="PTJC01000006">
    <property type="protein sequence ID" value="PPK85146.1"/>
    <property type="molecule type" value="Genomic_DNA"/>
</dbReference>
<sequence length="339" mass="37169">MAYTPLRISISEPCHEDWDRMTPLGDNRRHCASCEKAVTDFSWMTDREIHQYLAVAGNKLCGRFRRDQLDRPVRAHVKPSTGWRAAAAAGGLLLSAGAAAQVPGADVPKDQEPAYTELSEIINGDVEREARMKGTFRGVVTDEEGAPLIGVTILIKGTTTGTVTDFDGGFELTVKAGQVLQLTYIGYEDLDYPVERDDSGFEAPKMLEVKMSDQALAGEIIIVGACYVDYSEPDTAFFAFSQRDTVAVKEKTAPGINVSPNPFTDRLNVAFPAEVAGTLSAQLWHVNGQMIRKWQPQQHEAGRARIELPLGDTPLVPGHYILRLTDQDGNVTSQIVLHQ</sequence>
<reference evidence="1 2" key="1">
    <citation type="submission" date="2018-02" db="EMBL/GenBank/DDBJ databases">
        <title>Genomic Encyclopedia of Archaeal and Bacterial Type Strains, Phase II (KMG-II): from individual species to whole genera.</title>
        <authorList>
            <person name="Goeker M."/>
        </authorList>
    </citation>
    <scope>NUCLEOTIDE SEQUENCE [LARGE SCALE GENOMIC DNA]</scope>
    <source>
        <strain evidence="1 2">DSM 29526</strain>
    </source>
</reference>
<dbReference type="Gene3D" id="2.60.40.1120">
    <property type="entry name" value="Carboxypeptidase-like, regulatory domain"/>
    <property type="match status" value="1"/>
</dbReference>
<evidence type="ECO:0000313" key="1">
    <source>
        <dbReference type="EMBL" id="PPK85146.1"/>
    </source>
</evidence>
<dbReference type="SUPFAM" id="SSF49464">
    <property type="entry name" value="Carboxypeptidase regulatory domain-like"/>
    <property type="match status" value="1"/>
</dbReference>
<proteinExistence type="predicted"/>
<dbReference type="Proteomes" id="UP000237662">
    <property type="component" value="Unassembled WGS sequence"/>
</dbReference>